<sequence>MKIKHVIIAASAVIIALVAAFYFVLRNERAQLQEEKDLFASEQKEIMQEELQKLASEYDIQYQKLSQGMGEQKISLATDSLISQLLSERAKVEQLQKELKSNKATSAKRIGQLTQEISTLRNVLKNYVIQIDSLQSANDRLRQENSEVRASYARATNEAQQLSNEKAQLSDRVKLAAKLDATRISITPMDKRGKLSKKLEKTVNIQIHFTVAKNVTAAVGEKTFYCRITQPNEELLVKPGAGTFPFEGKQIPYSIRREIEYNGEDTPVTMYWPVEESLQSGTYRVKLFADGNLIGQASFTL</sequence>
<evidence type="ECO:0000313" key="4">
    <source>
        <dbReference type="EMBL" id="KXB74653.1"/>
    </source>
</evidence>
<proteinExistence type="predicted"/>
<dbReference type="InterPro" id="IPR025925">
    <property type="entry name" value="PPC89_CLD"/>
</dbReference>
<gene>
    <name evidence="4" type="ORF">HMPREF3185_01646</name>
</gene>
<protein>
    <recommendedName>
        <fullName evidence="3">PPC89 centrosome localisation domain-containing protein</fullName>
    </recommendedName>
</protein>
<dbReference type="AlphaFoldDB" id="A0A134B3Y1"/>
<name>A0A134B3Y1_9PORP</name>
<feature type="coiled-coil region" evidence="1">
    <location>
        <begin position="25"/>
        <end position="179"/>
    </location>
</feature>
<dbReference type="Gene3D" id="6.10.250.1080">
    <property type="match status" value="1"/>
</dbReference>
<feature type="domain" description="PPC89 centrosome localisation" evidence="3">
    <location>
        <begin position="113"/>
        <end position="169"/>
    </location>
</feature>
<reference evidence="5" key="1">
    <citation type="submission" date="2016-01" db="EMBL/GenBank/DDBJ databases">
        <authorList>
            <person name="Mitreva M."/>
            <person name="Pepin K.H."/>
            <person name="Mihindukulasuriya K.A."/>
            <person name="Fulton R."/>
            <person name="Fronick C."/>
            <person name="O'Laughlin M."/>
            <person name="Miner T."/>
            <person name="Herter B."/>
            <person name="Rosa B.A."/>
            <person name="Cordes M."/>
            <person name="Tomlinson C."/>
            <person name="Wollam A."/>
            <person name="Palsikar V.B."/>
            <person name="Mardis E.R."/>
            <person name="Wilson R.K."/>
        </authorList>
    </citation>
    <scope>NUCLEOTIDE SEQUENCE [LARGE SCALE GENOMIC DNA]</scope>
    <source>
        <strain evidence="5">KA00683</strain>
    </source>
</reference>
<accession>A0A134B3Y1</accession>
<dbReference type="PATRIC" id="fig|322095.3.peg.1621"/>
<dbReference type="Proteomes" id="UP000070224">
    <property type="component" value="Unassembled WGS sequence"/>
</dbReference>
<keyword evidence="1" id="KW-0175">Coiled coil</keyword>
<dbReference type="STRING" id="322095.HMPREF3185_01646"/>
<organism evidence="4 5">
    <name type="scientific">Porphyromonas somerae</name>
    <dbReference type="NCBI Taxonomy" id="322095"/>
    <lineage>
        <taxon>Bacteria</taxon>
        <taxon>Pseudomonadati</taxon>
        <taxon>Bacteroidota</taxon>
        <taxon>Bacteroidia</taxon>
        <taxon>Bacteroidales</taxon>
        <taxon>Porphyromonadaceae</taxon>
        <taxon>Porphyromonas</taxon>
    </lineage>
</organism>
<keyword evidence="2" id="KW-1133">Transmembrane helix</keyword>
<feature type="transmembrane region" description="Helical" evidence="2">
    <location>
        <begin position="6"/>
        <end position="25"/>
    </location>
</feature>
<dbReference type="EMBL" id="LSDK01000115">
    <property type="protein sequence ID" value="KXB74653.1"/>
    <property type="molecule type" value="Genomic_DNA"/>
</dbReference>
<evidence type="ECO:0000313" key="5">
    <source>
        <dbReference type="Proteomes" id="UP000070224"/>
    </source>
</evidence>
<keyword evidence="5" id="KW-1185">Reference proteome</keyword>
<evidence type="ECO:0000259" key="3">
    <source>
        <dbReference type="Pfam" id="PF14197"/>
    </source>
</evidence>
<comment type="caution">
    <text evidence="4">The sequence shown here is derived from an EMBL/GenBank/DDBJ whole genome shotgun (WGS) entry which is preliminary data.</text>
</comment>
<evidence type="ECO:0000256" key="2">
    <source>
        <dbReference type="SAM" id="Phobius"/>
    </source>
</evidence>
<keyword evidence="2" id="KW-0472">Membrane</keyword>
<dbReference type="Pfam" id="PF14197">
    <property type="entry name" value="Cep57_CLD_2"/>
    <property type="match status" value="1"/>
</dbReference>
<keyword evidence="2" id="KW-0812">Transmembrane</keyword>
<dbReference type="RefSeq" id="WP_060935779.1">
    <property type="nucleotide sequence ID" value="NZ_KQ960459.1"/>
</dbReference>
<evidence type="ECO:0000256" key="1">
    <source>
        <dbReference type="SAM" id="Coils"/>
    </source>
</evidence>
<dbReference type="OrthoDB" id="1115172at2"/>